<evidence type="ECO:0000313" key="6">
    <source>
        <dbReference type="Proteomes" id="UP000191056"/>
    </source>
</evidence>
<name>A0A1V4ILC5_9CLOT</name>
<dbReference type="STRING" id="225345.CLCHR_28290"/>
<dbReference type="Gene3D" id="3.40.50.1450">
    <property type="entry name" value="HybD-like"/>
    <property type="match status" value="1"/>
</dbReference>
<dbReference type="PANTHER" id="PTHR30302">
    <property type="entry name" value="HYDROGENASE 1 MATURATION PROTEASE"/>
    <property type="match status" value="1"/>
</dbReference>
<keyword evidence="3" id="KW-0064">Aspartyl protease</keyword>
<proteinExistence type="inferred from homology"/>
<dbReference type="SUPFAM" id="SSF53163">
    <property type="entry name" value="HybD-like"/>
    <property type="match status" value="1"/>
</dbReference>
<dbReference type="NCBIfam" id="TIGR00072">
    <property type="entry name" value="hydrog_prot"/>
    <property type="match status" value="1"/>
</dbReference>
<dbReference type="Pfam" id="PF01750">
    <property type="entry name" value="HycI"/>
    <property type="match status" value="1"/>
</dbReference>
<dbReference type="InterPro" id="IPR000671">
    <property type="entry name" value="Peptidase_A31"/>
</dbReference>
<dbReference type="OrthoDB" id="9794619at2"/>
<dbReference type="AlphaFoldDB" id="A0A1V4ILC5"/>
<keyword evidence="4 5" id="KW-0378">Hydrolase</keyword>
<evidence type="ECO:0000256" key="4">
    <source>
        <dbReference type="ARBA" id="ARBA00022801"/>
    </source>
</evidence>
<reference evidence="5 6" key="1">
    <citation type="submission" date="2017-03" db="EMBL/GenBank/DDBJ databases">
        <title>Genome sequence of Clostridium chromiireducens DSM 23318.</title>
        <authorList>
            <person name="Poehlein A."/>
            <person name="Daniel R."/>
        </authorList>
    </citation>
    <scope>NUCLEOTIDE SEQUENCE [LARGE SCALE GENOMIC DNA]</scope>
    <source>
        <strain evidence="5 6">DSM 23318</strain>
    </source>
</reference>
<protein>
    <submittedName>
        <fullName evidence="5">Hydrogenase 2 maturation protease</fullName>
        <ecNumber evidence="5">3.4.23.-</ecNumber>
    </submittedName>
</protein>
<dbReference type="GO" id="GO:0008047">
    <property type="term" value="F:enzyme activator activity"/>
    <property type="evidence" value="ECO:0007669"/>
    <property type="project" value="InterPro"/>
</dbReference>
<dbReference type="InterPro" id="IPR023430">
    <property type="entry name" value="Pept_HybD-like_dom_sf"/>
</dbReference>
<dbReference type="GO" id="GO:0016485">
    <property type="term" value="P:protein processing"/>
    <property type="evidence" value="ECO:0007669"/>
    <property type="project" value="TreeGrafter"/>
</dbReference>
<dbReference type="PANTHER" id="PTHR30302:SF1">
    <property type="entry name" value="HYDROGENASE 2 MATURATION PROTEASE"/>
    <property type="match status" value="1"/>
</dbReference>
<evidence type="ECO:0000256" key="2">
    <source>
        <dbReference type="ARBA" id="ARBA00022670"/>
    </source>
</evidence>
<keyword evidence="2 5" id="KW-0645">Protease</keyword>
<dbReference type="EC" id="3.4.23.-" evidence="5"/>
<dbReference type="Proteomes" id="UP000191056">
    <property type="component" value="Unassembled WGS sequence"/>
</dbReference>
<evidence type="ECO:0000313" key="5">
    <source>
        <dbReference type="EMBL" id="OPJ60703.1"/>
    </source>
</evidence>
<evidence type="ECO:0000256" key="1">
    <source>
        <dbReference type="ARBA" id="ARBA00006814"/>
    </source>
</evidence>
<comment type="caution">
    <text evidence="5">The sequence shown here is derived from an EMBL/GenBank/DDBJ whole genome shotgun (WGS) entry which is preliminary data.</text>
</comment>
<dbReference type="GO" id="GO:0004190">
    <property type="term" value="F:aspartic-type endopeptidase activity"/>
    <property type="evidence" value="ECO:0007669"/>
    <property type="project" value="UniProtKB-KW"/>
</dbReference>
<organism evidence="5 6">
    <name type="scientific">Clostridium chromiireducens</name>
    <dbReference type="NCBI Taxonomy" id="225345"/>
    <lineage>
        <taxon>Bacteria</taxon>
        <taxon>Bacillati</taxon>
        <taxon>Bacillota</taxon>
        <taxon>Clostridia</taxon>
        <taxon>Eubacteriales</taxon>
        <taxon>Clostridiaceae</taxon>
        <taxon>Clostridium</taxon>
    </lineage>
</organism>
<dbReference type="RefSeq" id="WP_079440463.1">
    <property type="nucleotide sequence ID" value="NZ_MZGT01000037.1"/>
</dbReference>
<accession>A0A1V4ILC5</accession>
<gene>
    <name evidence="5" type="primary">hybD</name>
    <name evidence="5" type="ORF">CLCHR_28290</name>
</gene>
<keyword evidence="6" id="KW-1185">Reference proteome</keyword>
<dbReference type="PRINTS" id="PR00446">
    <property type="entry name" value="HYDRGNUPTAKE"/>
</dbReference>
<comment type="similarity">
    <text evidence="1">Belongs to the peptidase A31 family.</text>
</comment>
<evidence type="ECO:0000256" key="3">
    <source>
        <dbReference type="ARBA" id="ARBA00022750"/>
    </source>
</evidence>
<sequence length="154" mass="17173">MEKVTVLGIGNLLLKDDGIGIHVIDHLKELEYDSNYNVELIDGGTCILDLLDVFMQNERIIVLDSIKGGHEPGTIYKLTPEELGTYIKSTTSLHDVQVLDILRDAKYLGFDPEVVIIGIEPEEITFDLELSPMIKGTIPKIIDVINEELNIEIA</sequence>
<dbReference type="EMBL" id="MZGT01000037">
    <property type="protein sequence ID" value="OPJ60703.1"/>
    <property type="molecule type" value="Genomic_DNA"/>
</dbReference>